<evidence type="ECO:0000256" key="1">
    <source>
        <dbReference type="SAM" id="MobiDB-lite"/>
    </source>
</evidence>
<feature type="compositionally biased region" description="Polar residues" evidence="1">
    <location>
        <begin position="78"/>
        <end position="88"/>
    </location>
</feature>
<evidence type="ECO:0000313" key="3">
    <source>
        <dbReference type="Proteomes" id="UP001221898"/>
    </source>
</evidence>
<sequence length="134" mass="14805">MCTQGFPEAAAQALGDGLRESKGRAVVLTRALMEMTQSRPTCLHRGKIGCDPQREIRALEHRYHRGAIIPAGIRDDGTTVSRQPTSRGASGPLCWDHPARAREDKSSISAIARLPKMCPVPQRDEWSWDSVTRT</sequence>
<dbReference type="AlphaFoldDB" id="A0AAD7SUA9"/>
<dbReference type="EMBL" id="JAINUG010000037">
    <property type="protein sequence ID" value="KAJ8407946.1"/>
    <property type="molecule type" value="Genomic_DNA"/>
</dbReference>
<organism evidence="2 3">
    <name type="scientific">Aldrovandia affinis</name>
    <dbReference type="NCBI Taxonomy" id="143900"/>
    <lineage>
        <taxon>Eukaryota</taxon>
        <taxon>Metazoa</taxon>
        <taxon>Chordata</taxon>
        <taxon>Craniata</taxon>
        <taxon>Vertebrata</taxon>
        <taxon>Euteleostomi</taxon>
        <taxon>Actinopterygii</taxon>
        <taxon>Neopterygii</taxon>
        <taxon>Teleostei</taxon>
        <taxon>Notacanthiformes</taxon>
        <taxon>Halosauridae</taxon>
        <taxon>Aldrovandia</taxon>
    </lineage>
</organism>
<protein>
    <submittedName>
        <fullName evidence="2">Uncharacterized protein</fullName>
    </submittedName>
</protein>
<comment type="caution">
    <text evidence="2">The sequence shown here is derived from an EMBL/GenBank/DDBJ whole genome shotgun (WGS) entry which is preliminary data.</text>
</comment>
<evidence type="ECO:0000313" key="2">
    <source>
        <dbReference type="EMBL" id="KAJ8407946.1"/>
    </source>
</evidence>
<keyword evidence="3" id="KW-1185">Reference proteome</keyword>
<reference evidence="2" key="1">
    <citation type="journal article" date="2023" name="Science">
        <title>Genome structures resolve the early diversification of teleost fishes.</title>
        <authorList>
            <person name="Parey E."/>
            <person name="Louis A."/>
            <person name="Montfort J."/>
            <person name="Bouchez O."/>
            <person name="Roques C."/>
            <person name="Iampietro C."/>
            <person name="Lluch J."/>
            <person name="Castinel A."/>
            <person name="Donnadieu C."/>
            <person name="Desvignes T."/>
            <person name="Floi Bucao C."/>
            <person name="Jouanno E."/>
            <person name="Wen M."/>
            <person name="Mejri S."/>
            <person name="Dirks R."/>
            <person name="Jansen H."/>
            <person name="Henkel C."/>
            <person name="Chen W.J."/>
            <person name="Zahm M."/>
            <person name="Cabau C."/>
            <person name="Klopp C."/>
            <person name="Thompson A.W."/>
            <person name="Robinson-Rechavi M."/>
            <person name="Braasch I."/>
            <person name="Lecointre G."/>
            <person name="Bobe J."/>
            <person name="Postlethwait J.H."/>
            <person name="Berthelot C."/>
            <person name="Roest Crollius H."/>
            <person name="Guiguen Y."/>
        </authorList>
    </citation>
    <scope>NUCLEOTIDE SEQUENCE</scope>
    <source>
        <strain evidence="2">NC1722</strain>
    </source>
</reference>
<dbReference type="Proteomes" id="UP001221898">
    <property type="component" value="Unassembled WGS sequence"/>
</dbReference>
<feature type="region of interest" description="Disordered" evidence="1">
    <location>
        <begin position="70"/>
        <end position="98"/>
    </location>
</feature>
<accession>A0AAD7SUA9</accession>
<proteinExistence type="predicted"/>
<gene>
    <name evidence="2" type="ORF">AAFF_G00269900</name>
</gene>
<name>A0AAD7SUA9_9TELE</name>